<dbReference type="HAMAP" id="MF_04039">
    <property type="entry name" value="HSV_CEP2"/>
    <property type="match status" value="1"/>
</dbReference>
<dbReference type="GeneID" id="65099382"/>
<dbReference type="EMBL" id="KF703446">
    <property type="protein sequence ID" value="AGY30715.1"/>
    <property type="molecule type" value="Genomic_DNA"/>
</dbReference>
<accession>U5NID7</accession>
<evidence type="ECO:0000256" key="4">
    <source>
        <dbReference type="ARBA" id="ARBA00022921"/>
    </source>
</evidence>
<name>U5NID7_9GAMA</name>
<organism evidence="6 7">
    <name type="scientific">Retroperitoneal fibromatosis-associated herpesvirus</name>
    <dbReference type="NCBI Taxonomy" id="111469"/>
    <lineage>
        <taxon>Viruses</taxon>
        <taxon>Duplodnaviria</taxon>
        <taxon>Heunggongvirae</taxon>
        <taxon>Peploviricota</taxon>
        <taxon>Herviviricetes</taxon>
        <taxon>Herpesvirales</taxon>
        <taxon>Orthoherpesviridae</taxon>
        <taxon>Gammaherpesvirinae</taxon>
        <taxon>Rhadinovirus</taxon>
        <taxon>Rhadinovirus macacinegamma8</taxon>
        <taxon>Macacine gammaherpesvirus 8</taxon>
    </lineage>
</organism>
<proteinExistence type="inferred from homology"/>
<keyword evidence="1" id="KW-1048">Host nucleus</keyword>
<dbReference type="RefSeq" id="YP_010084396.1">
    <property type="nucleotide sequence ID" value="NC_055135.1"/>
</dbReference>
<evidence type="ECO:0000256" key="1">
    <source>
        <dbReference type="ARBA" id="ARBA00022562"/>
    </source>
</evidence>
<dbReference type="Proteomes" id="UP000134372">
    <property type="component" value="Segment"/>
</dbReference>
<evidence type="ECO:0000313" key="7">
    <source>
        <dbReference type="Proteomes" id="UP000134372"/>
    </source>
</evidence>
<evidence type="ECO:0000256" key="3">
    <source>
        <dbReference type="ARBA" id="ARBA00022844"/>
    </source>
</evidence>
<evidence type="ECO:0000256" key="2">
    <source>
        <dbReference type="ARBA" id="ARBA00022580"/>
    </source>
</evidence>
<dbReference type="KEGG" id="vg:65099382"/>
<evidence type="ECO:0000256" key="5">
    <source>
        <dbReference type="ARBA" id="ARBA00023200"/>
    </source>
</evidence>
<sequence length="335" mass="36870">MSSRQRRLLRGFLNRECIWVRNPASTTHIKIFDACTAISPVFDPMVVTAQGLSYTAFHVAVAVLNHRVLGPCVAVGLNGEILKFVRCRCVSVRDVPGRSGVFLIFFGKFTDEVVGMRFPYLTAPPARENVPEITRHEIIYTSSVISRADVAKATEGLHFDVINPFVWFGGGSVWLLFLSVDYMVFCPAVEGIPSLARVFTLLTRCDREGCDYCEGLGGHVNVFKGYCAQHDPGHSGACPCIRPCTLSEGAVEISGHRNFLGLLFDPATQARITALNVTASLTPTHVENVVTGILDNGTEVEPARAPWVLLRMSDYFSRVLLIGCKRMKALALRSY</sequence>
<evidence type="ECO:0000313" key="6">
    <source>
        <dbReference type="EMBL" id="AGY30715.1"/>
    </source>
</evidence>
<keyword evidence="7" id="KW-1185">Reference proteome</keyword>
<protein>
    <submittedName>
        <fullName evidence="6">ORF33</fullName>
    </submittedName>
</protein>
<keyword evidence="2" id="KW-0920">Virion tegument</keyword>
<keyword evidence="4" id="KW-0426">Late protein</keyword>
<keyword evidence="3" id="KW-0946">Virion</keyword>
<keyword evidence="5" id="KW-1035">Host cytoplasm</keyword>
<dbReference type="InterPro" id="IPR004286">
    <property type="entry name" value="Herpes_UL16/UL94"/>
</dbReference>
<dbReference type="GO" id="GO:0044423">
    <property type="term" value="C:virion component"/>
    <property type="evidence" value="ECO:0007669"/>
    <property type="project" value="UniProtKB-KW"/>
</dbReference>
<reference evidence="6 7" key="1">
    <citation type="journal article" date="2013" name="J. Virol.">
        <title>Next-Generation Sequence Analysis of the Genome of RFHVMn, the Macaque Homolog of Kaposi's Sarcoma (KS)-Associated Herpesvirus, from a KS-Like Tumor of a Pig-Tailed Macaque.</title>
        <authorList>
            <person name="Bruce A.G."/>
            <person name="Ryan J.T."/>
            <person name="Thomas M.J."/>
            <person name="Peng X."/>
            <person name="Grundhoff A."/>
            <person name="Tsai C.C."/>
            <person name="Rose T.M."/>
        </authorList>
    </citation>
    <scope>NUCLEOTIDE SEQUENCE [LARGE SCALE GENOMIC DNA]</scope>
    <source>
        <strain evidence="6">RFHVMnM78114</strain>
    </source>
</reference>
<dbReference type="Pfam" id="PF03044">
    <property type="entry name" value="Herpes_UL16"/>
    <property type="match status" value="1"/>
</dbReference>